<dbReference type="InterPro" id="IPR012337">
    <property type="entry name" value="RNaseH-like_sf"/>
</dbReference>
<dbReference type="AlphaFoldDB" id="A0A151S1M6"/>
<dbReference type="PANTHER" id="PTHR46481">
    <property type="entry name" value="ZINC FINGER BED DOMAIN-CONTAINING PROTEIN 4"/>
    <property type="match status" value="1"/>
</dbReference>
<organism evidence="1 2">
    <name type="scientific">Cajanus cajan</name>
    <name type="common">Pigeon pea</name>
    <name type="synonym">Cajanus indicus</name>
    <dbReference type="NCBI Taxonomy" id="3821"/>
    <lineage>
        <taxon>Eukaryota</taxon>
        <taxon>Viridiplantae</taxon>
        <taxon>Streptophyta</taxon>
        <taxon>Embryophyta</taxon>
        <taxon>Tracheophyta</taxon>
        <taxon>Spermatophyta</taxon>
        <taxon>Magnoliopsida</taxon>
        <taxon>eudicotyledons</taxon>
        <taxon>Gunneridae</taxon>
        <taxon>Pentapetalae</taxon>
        <taxon>rosids</taxon>
        <taxon>fabids</taxon>
        <taxon>Fabales</taxon>
        <taxon>Fabaceae</taxon>
        <taxon>Papilionoideae</taxon>
        <taxon>50 kb inversion clade</taxon>
        <taxon>NPAAA clade</taxon>
        <taxon>indigoferoid/millettioid clade</taxon>
        <taxon>Phaseoleae</taxon>
        <taxon>Cajanus</taxon>
    </lineage>
</organism>
<dbReference type="EMBL" id="KQ483494">
    <property type="protein sequence ID" value="KYP48647.1"/>
    <property type="molecule type" value="Genomic_DNA"/>
</dbReference>
<dbReference type="SUPFAM" id="SSF53098">
    <property type="entry name" value="Ribonuclease H-like"/>
    <property type="match status" value="1"/>
</dbReference>
<dbReference type="InterPro" id="IPR052035">
    <property type="entry name" value="ZnF_BED_domain_contain"/>
</dbReference>
<keyword evidence="2" id="KW-1185">Reference proteome</keyword>
<name>A0A151S1M6_CAJCA</name>
<protein>
    <submittedName>
        <fullName evidence="1">AC transposase</fullName>
    </submittedName>
</protein>
<reference evidence="1" key="1">
    <citation type="journal article" date="2012" name="Nat. Biotechnol.">
        <title>Draft genome sequence of pigeonpea (Cajanus cajan), an orphan legume crop of resource-poor farmers.</title>
        <authorList>
            <person name="Varshney R.K."/>
            <person name="Chen W."/>
            <person name="Li Y."/>
            <person name="Bharti A.K."/>
            <person name="Saxena R.K."/>
            <person name="Schlueter J.A."/>
            <person name="Donoghue M.T."/>
            <person name="Azam S."/>
            <person name="Fan G."/>
            <person name="Whaley A.M."/>
            <person name="Farmer A.D."/>
            <person name="Sheridan J."/>
            <person name="Iwata A."/>
            <person name="Tuteja R."/>
            <person name="Penmetsa R.V."/>
            <person name="Wu W."/>
            <person name="Upadhyaya H.D."/>
            <person name="Yang S.P."/>
            <person name="Shah T."/>
            <person name="Saxena K.B."/>
            <person name="Michael T."/>
            <person name="McCombie W.R."/>
            <person name="Yang B."/>
            <person name="Zhang G."/>
            <person name="Yang H."/>
            <person name="Wang J."/>
            <person name="Spillane C."/>
            <person name="Cook D.R."/>
            <person name="May G.D."/>
            <person name="Xu X."/>
            <person name="Jackson S.A."/>
        </authorList>
    </citation>
    <scope>NUCLEOTIDE SEQUENCE [LARGE SCALE GENOMIC DNA]</scope>
</reference>
<dbReference type="STRING" id="3821.A0A151S1M6"/>
<proteinExistence type="predicted"/>
<gene>
    <name evidence="1" type="ORF">KK1_029627</name>
</gene>
<dbReference type="PANTHER" id="PTHR46481:SF8">
    <property type="entry name" value="ZINC FINGER BED DOMAIN-CONTAINING PROTEIN RICESLEEPER 1-LIKE"/>
    <property type="match status" value="1"/>
</dbReference>
<dbReference type="Gramene" id="C.cajan_28909.t">
    <property type="protein sequence ID" value="C.cajan_28909.t.cds1"/>
    <property type="gene ID" value="C.cajan_28909"/>
</dbReference>
<evidence type="ECO:0000313" key="2">
    <source>
        <dbReference type="Proteomes" id="UP000075243"/>
    </source>
</evidence>
<dbReference type="Proteomes" id="UP000075243">
    <property type="component" value="Unassembled WGS sequence"/>
</dbReference>
<accession>A0A151S1M6</accession>
<dbReference type="OMA" id="LFMITID"/>
<sequence>MCCCTHILCLIVKDDLKEVDESILRICGVVKYIRSSPSRLARFKACVEQEKITYKGLVCLDVETRWNSTYLMLEAALKYKKTFDLLEMQDNKYVEDLHKGKGVPFESE</sequence>
<evidence type="ECO:0000313" key="1">
    <source>
        <dbReference type="EMBL" id="KYP48647.1"/>
    </source>
</evidence>